<accession>A0A327S0E1</accession>
<evidence type="ECO:0000256" key="2">
    <source>
        <dbReference type="ARBA" id="ARBA00022448"/>
    </source>
</evidence>
<proteinExistence type="inferred from homology"/>
<evidence type="ECO:0000313" key="6">
    <source>
        <dbReference type="EMBL" id="RAJ21163.1"/>
    </source>
</evidence>
<evidence type="ECO:0000313" key="7">
    <source>
        <dbReference type="Proteomes" id="UP000249754"/>
    </source>
</evidence>
<dbReference type="GO" id="GO:0005524">
    <property type="term" value="F:ATP binding"/>
    <property type="evidence" value="ECO:0007669"/>
    <property type="project" value="UniProtKB-KW"/>
</dbReference>
<protein>
    <submittedName>
        <fullName evidence="6">Osmoprotectant transport system ATP-binding protein</fullName>
    </submittedName>
</protein>
<organism evidence="6 7">
    <name type="scientific">Pedobacter cryoconitis</name>
    <dbReference type="NCBI Taxonomy" id="188932"/>
    <lineage>
        <taxon>Bacteria</taxon>
        <taxon>Pseudomonadati</taxon>
        <taxon>Bacteroidota</taxon>
        <taxon>Sphingobacteriia</taxon>
        <taxon>Sphingobacteriales</taxon>
        <taxon>Sphingobacteriaceae</taxon>
        <taxon>Pedobacter</taxon>
    </lineage>
</organism>
<dbReference type="STRING" id="188932.AY601_2314"/>
<dbReference type="Proteomes" id="UP000249754">
    <property type="component" value="Unassembled WGS sequence"/>
</dbReference>
<evidence type="ECO:0000259" key="5">
    <source>
        <dbReference type="PROSITE" id="PS50893"/>
    </source>
</evidence>
<dbReference type="PANTHER" id="PTHR43117:SF4">
    <property type="entry name" value="OSMOPROTECTANT IMPORT ATP-BINDING PROTEIN OSMV"/>
    <property type="match status" value="1"/>
</dbReference>
<dbReference type="OrthoDB" id="9782239at2"/>
<dbReference type="InterPro" id="IPR027417">
    <property type="entry name" value="P-loop_NTPase"/>
</dbReference>
<dbReference type="PROSITE" id="PS50893">
    <property type="entry name" value="ABC_TRANSPORTER_2"/>
    <property type="match status" value="1"/>
</dbReference>
<dbReference type="InterPro" id="IPR003593">
    <property type="entry name" value="AAA+_ATPase"/>
</dbReference>
<evidence type="ECO:0000256" key="3">
    <source>
        <dbReference type="ARBA" id="ARBA00022741"/>
    </source>
</evidence>
<feature type="domain" description="ABC transporter" evidence="5">
    <location>
        <begin position="2"/>
        <end position="235"/>
    </location>
</feature>
<dbReference type="InterPro" id="IPR003439">
    <property type="entry name" value="ABC_transporter-like_ATP-bd"/>
</dbReference>
<dbReference type="GO" id="GO:0015697">
    <property type="term" value="P:quaternary ammonium group transport"/>
    <property type="evidence" value="ECO:0007669"/>
    <property type="project" value="UniProtKB-ARBA"/>
</dbReference>
<dbReference type="PANTHER" id="PTHR43117">
    <property type="entry name" value="OSMOPROTECTANT IMPORT ATP-BINDING PROTEIN OSMV"/>
    <property type="match status" value="1"/>
</dbReference>
<dbReference type="GO" id="GO:0016887">
    <property type="term" value="F:ATP hydrolysis activity"/>
    <property type="evidence" value="ECO:0007669"/>
    <property type="project" value="InterPro"/>
</dbReference>
<dbReference type="AlphaFoldDB" id="A0A327S0E1"/>
<dbReference type="InterPro" id="IPR017871">
    <property type="entry name" value="ABC_transporter-like_CS"/>
</dbReference>
<comment type="similarity">
    <text evidence="1">Belongs to the ABC transporter superfamily.</text>
</comment>
<evidence type="ECO:0000256" key="1">
    <source>
        <dbReference type="ARBA" id="ARBA00005417"/>
    </source>
</evidence>
<name>A0A327S0E1_9SPHI</name>
<dbReference type="Pfam" id="PF00005">
    <property type="entry name" value="ABC_tran"/>
    <property type="match status" value="1"/>
</dbReference>
<keyword evidence="3" id="KW-0547">Nucleotide-binding</keyword>
<comment type="caution">
    <text evidence="6">The sequence shown here is derived from an EMBL/GenBank/DDBJ whole genome shotgun (WGS) entry which is preliminary data.</text>
</comment>
<dbReference type="FunFam" id="3.40.50.300:FF:000425">
    <property type="entry name" value="Probable ABC transporter, ATP-binding subunit"/>
    <property type="match status" value="1"/>
</dbReference>
<dbReference type="SMART" id="SM00382">
    <property type="entry name" value="AAA"/>
    <property type="match status" value="1"/>
</dbReference>
<dbReference type="EMBL" id="QLLR01000043">
    <property type="protein sequence ID" value="RAJ21163.1"/>
    <property type="molecule type" value="Genomic_DNA"/>
</dbReference>
<keyword evidence="4 6" id="KW-0067">ATP-binding</keyword>
<dbReference type="SUPFAM" id="SSF52540">
    <property type="entry name" value="P-loop containing nucleoside triphosphate hydrolases"/>
    <property type="match status" value="1"/>
</dbReference>
<sequence length="309" mass="34767">MIKAENLVRKFGTSLAVNNISFEVKEGENLILLGTSGCGKTTTLRMINRLIAPDSGTIFLDGVDISTRQPEELRRGIGYVLQSHGLFPHYTVAENIAIVPRLLKWKNEDIRKRADELFHKLNLDPALADKYPAALSGGQQQRVGLARSLMVNPPVLLMDEPFGALDNLTRISIRKEFRALDELVKKTVVMVTHDVQEAFEMGDRICLMDKGEIKQIGTPEDLLFHPANDFVANFFKEQRLQLELKSVPIAELLPGYPDQKITVWERMEQLLNVDQAADSPENLSDNSSNSPDAIHIEELMRAFSAYKKQ</sequence>
<dbReference type="Gene3D" id="3.40.50.300">
    <property type="entry name" value="P-loop containing nucleotide triphosphate hydrolases"/>
    <property type="match status" value="1"/>
</dbReference>
<dbReference type="PROSITE" id="PS00211">
    <property type="entry name" value="ABC_TRANSPORTER_1"/>
    <property type="match status" value="1"/>
</dbReference>
<reference evidence="6 7" key="1">
    <citation type="submission" date="2018-06" db="EMBL/GenBank/DDBJ databases">
        <title>Genomic Encyclopedia of Archaeal and Bacterial Type Strains, Phase II (KMG-II): from individual species to whole genera.</title>
        <authorList>
            <person name="Goeker M."/>
        </authorList>
    </citation>
    <scope>NUCLEOTIDE SEQUENCE [LARGE SCALE GENOMIC DNA]</scope>
    <source>
        <strain evidence="6 7">DSM 14825</strain>
    </source>
</reference>
<gene>
    <name evidence="6" type="ORF">LY11_05004</name>
</gene>
<keyword evidence="2" id="KW-0813">Transport</keyword>
<evidence type="ECO:0000256" key="4">
    <source>
        <dbReference type="ARBA" id="ARBA00022840"/>
    </source>
</evidence>
<dbReference type="RefSeq" id="WP_111636292.1">
    <property type="nucleotide sequence ID" value="NZ_QLLR01000043.1"/>
</dbReference>